<dbReference type="EMBL" id="WNKX01000004">
    <property type="protein sequence ID" value="MTW10230.1"/>
    <property type="molecule type" value="Genomic_DNA"/>
</dbReference>
<dbReference type="SUPFAM" id="SSF54593">
    <property type="entry name" value="Glyoxalase/Bleomycin resistance protein/Dihydroxybiphenyl dioxygenase"/>
    <property type="match status" value="1"/>
</dbReference>
<name>A0A6L6QDG3_9BURK</name>
<dbReference type="Gene3D" id="3.10.180.10">
    <property type="entry name" value="2,3-Dihydroxybiphenyl 1,2-Dioxygenase, domain 1"/>
    <property type="match status" value="1"/>
</dbReference>
<protein>
    <recommendedName>
        <fullName evidence="2">Bleomycin resistance protein</fullName>
    </recommendedName>
</protein>
<evidence type="ECO:0000313" key="6">
    <source>
        <dbReference type="Proteomes" id="UP000472320"/>
    </source>
</evidence>
<dbReference type="RefSeq" id="WP_155453190.1">
    <property type="nucleotide sequence ID" value="NZ_WNKX01000004.1"/>
</dbReference>
<dbReference type="InterPro" id="IPR029068">
    <property type="entry name" value="Glyas_Bleomycin-R_OHBP_Dase"/>
</dbReference>
<evidence type="ECO:0000259" key="4">
    <source>
        <dbReference type="PROSITE" id="PS51819"/>
    </source>
</evidence>
<keyword evidence="6" id="KW-1185">Reference proteome</keyword>
<dbReference type="Pfam" id="PF19581">
    <property type="entry name" value="Glyoxalase_7"/>
    <property type="match status" value="1"/>
</dbReference>
<keyword evidence="3" id="KW-0046">Antibiotic resistance</keyword>
<organism evidence="5 6">
    <name type="scientific">Massilia eburnea</name>
    <dbReference type="NCBI Taxonomy" id="1776165"/>
    <lineage>
        <taxon>Bacteria</taxon>
        <taxon>Pseudomonadati</taxon>
        <taxon>Pseudomonadota</taxon>
        <taxon>Betaproteobacteria</taxon>
        <taxon>Burkholderiales</taxon>
        <taxon>Oxalobacteraceae</taxon>
        <taxon>Telluria group</taxon>
        <taxon>Massilia</taxon>
    </lineage>
</organism>
<evidence type="ECO:0000256" key="2">
    <source>
        <dbReference type="ARBA" id="ARBA00021572"/>
    </source>
</evidence>
<dbReference type="Proteomes" id="UP000472320">
    <property type="component" value="Unassembled WGS sequence"/>
</dbReference>
<evidence type="ECO:0000256" key="3">
    <source>
        <dbReference type="ARBA" id="ARBA00023251"/>
    </source>
</evidence>
<comment type="caution">
    <text evidence="5">The sequence shown here is derived from an EMBL/GenBank/DDBJ whole genome shotgun (WGS) entry which is preliminary data.</text>
</comment>
<reference evidence="5 6" key="1">
    <citation type="submission" date="2019-11" db="EMBL/GenBank/DDBJ databases">
        <title>Type strains purchased from KCTC, JCM and DSMZ.</title>
        <authorList>
            <person name="Lu H."/>
        </authorList>
    </citation>
    <scope>NUCLEOTIDE SEQUENCE [LARGE SCALE GENOMIC DNA]</scope>
    <source>
        <strain evidence="5 6">JCM 31587</strain>
    </source>
</reference>
<dbReference type="AlphaFoldDB" id="A0A6L6QDG3"/>
<evidence type="ECO:0000256" key="1">
    <source>
        <dbReference type="ARBA" id="ARBA00011051"/>
    </source>
</evidence>
<dbReference type="GO" id="GO:0046677">
    <property type="term" value="P:response to antibiotic"/>
    <property type="evidence" value="ECO:0007669"/>
    <property type="project" value="UniProtKB-KW"/>
</dbReference>
<dbReference type="InterPro" id="IPR000335">
    <property type="entry name" value="Bleomycin-R"/>
</dbReference>
<comment type="similarity">
    <text evidence="1">Belongs to the bleomycin resistance protein family.</text>
</comment>
<dbReference type="OrthoDB" id="9803104at2"/>
<gene>
    <name evidence="5" type="ORF">GM658_06400</name>
</gene>
<sequence>MGVKRELQRVVPALRVASYAASKPFYESLGFREEWTHHFEPGLPTFASMVFDGMEVFLTEHTGDCQPGGLVHFYVADVDALYDDFLEYGVSVEEAPNNGLGPDLRVMSVLDPDRNRLKFLTQTHWE</sequence>
<accession>A0A6L6QDG3</accession>
<evidence type="ECO:0000313" key="5">
    <source>
        <dbReference type="EMBL" id="MTW10230.1"/>
    </source>
</evidence>
<proteinExistence type="inferred from homology"/>
<feature type="domain" description="VOC" evidence="4">
    <location>
        <begin position="6"/>
        <end position="122"/>
    </location>
</feature>
<dbReference type="PROSITE" id="PS51819">
    <property type="entry name" value="VOC"/>
    <property type="match status" value="1"/>
</dbReference>
<dbReference type="InterPro" id="IPR037523">
    <property type="entry name" value="VOC_core"/>
</dbReference>